<dbReference type="Proteomes" id="UP000254621">
    <property type="component" value="Unassembled WGS sequence"/>
</dbReference>
<protein>
    <submittedName>
        <fullName evidence="5">Predicted small molecule binding protein (Contains 3H domain)</fullName>
    </submittedName>
    <submittedName>
        <fullName evidence="4">Transcriptional regulator</fullName>
    </submittedName>
</protein>
<dbReference type="EMBL" id="UHIV01000001">
    <property type="protein sequence ID" value="SUP52361.1"/>
    <property type="molecule type" value="Genomic_DNA"/>
</dbReference>
<dbReference type="SUPFAM" id="SSF75500">
    <property type="entry name" value="Putative transcriptional regulator TM1602, C-terminal domain"/>
    <property type="match status" value="1"/>
</dbReference>
<evidence type="ECO:0000313" key="4">
    <source>
        <dbReference type="EMBL" id="KRN46292.1"/>
    </source>
</evidence>
<feature type="binding site" evidence="1">
    <location>
        <position position="143"/>
    </location>
    <ligand>
        <name>Ni(2+)</name>
        <dbReference type="ChEBI" id="CHEBI:49786"/>
    </ligand>
</feature>
<reference evidence="5 7" key="2">
    <citation type="submission" date="2018-06" db="EMBL/GenBank/DDBJ databases">
        <authorList>
            <consortium name="Pathogen Informatics"/>
            <person name="Doyle S."/>
        </authorList>
    </citation>
    <scope>NUCLEOTIDE SEQUENCE [LARGE SCALE GENOMIC DNA]</scope>
    <source>
        <strain evidence="5 7">NCTC13645</strain>
    </source>
</reference>
<gene>
    <name evidence="5" type="primary">nadR</name>
    <name evidence="4" type="ORF">IV50_GL000560</name>
    <name evidence="5" type="ORF">NCTC13645_00246</name>
</gene>
<dbReference type="RefSeq" id="WP_057744748.1">
    <property type="nucleotide sequence ID" value="NZ_BJLU01000007.1"/>
</dbReference>
<evidence type="ECO:0000313" key="6">
    <source>
        <dbReference type="Proteomes" id="UP000051992"/>
    </source>
</evidence>
<organism evidence="4 6">
    <name type="scientific">Weissella viridescens</name>
    <name type="common">Lactobacillus viridescens</name>
    <dbReference type="NCBI Taxonomy" id="1629"/>
    <lineage>
        <taxon>Bacteria</taxon>
        <taxon>Bacillati</taxon>
        <taxon>Bacillota</taxon>
        <taxon>Bacilli</taxon>
        <taxon>Lactobacillales</taxon>
        <taxon>Lactobacillaceae</taxon>
        <taxon>Weissella</taxon>
    </lineage>
</organism>
<evidence type="ECO:0000256" key="1">
    <source>
        <dbReference type="PIRSR" id="PIRSR037847-1"/>
    </source>
</evidence>
<name>A0A0R2H9M7_WEIVI</name>
<keyword evidence="6" id="KW-1185">Reference proteome</keyword>
<dbReference type="InterPro" id="IPR004173">
    <property type="entry name" value="3H_domain"/>
</dbReference>
<dbReference type="SUPFAM" id="SSF46785">
    <property type="entry name" value="Winged helix' DNA-binding domain"/>
    <property type="match status" value="1"/>
</dbReference>
<dbReference type="OrthoDB" id="9792661at2"/>
<reference evidence="4 6" key="1">
    <citation type="journal article" date="2015" name="Genome Announc.">
        <title>Expanding the biotechnology potential of lactobacilli through comparative genomics of 213 strains and associated genera.</title>
        <authorList>
            <person name="Sun Z."/>
            <person name="Harris H.M."/>
            <person name="McCann A."/>
            <person name="Guo C."/>
            <person name="Argimon S."/>
            <person name="Zhang W."/>
            <person name="Yang X."/>
            <person name="Jeffery I.B."/>
            <person name="Cooney J.C."/>
            <person name="Kagawa T.F."/>
            <person name="Liu W."/>
            <person name="Song Y."/>
            <person name="Salvetti E."/>
            <person name="Wrobel A."/>
            <person name="Rasinkangas P."/>
            <person name="Parkhill J."/>
            <person name="Rea M.C."/>
            <person name="O'Sullivan O."/>
            <person name="Ritari J."/>
            <person name="Douillard F.P."/>
            <person name="Paul Ross R."/>
            <person name="Yang R."/>
            <person name="Briner A.E."/>
            <person name="Felis G.E."/>
            <person name="de Vos W.M."/>
            <person name="Barrangou R."/>
            <person name="Klaenhammer T.R."/>
            <person name="Caufield P.W."/>
            <person name="Cui Y."/>
            <person name="Zhang H."/>
            <person name="O'Toole P.W."/>
        </authorList>
    </citation>
    <scope>NUCLEOTIDE SEQUENCE [LARGE SCALE GENOMIC DNA]</scope>
    <source>
        <strain evidence="4 6">DSM 20410</strain>
    </source>
</reference>
<evidence type="ECO:0000259" key="2">
    <source>
        <dbReference type="Pfam" id="PF02829"/>
    </source>
</evidence>
<feature type="domain" description="3H" evidence="2">
    <location>
        <begin position="70"/>
        <end position="166"/>
    </location>
</feature>
<dbReference type="Proteomes" id="UP000051992">
    <property type="component" value="Unassembled WGS sequence"/>
</dbReference>
<dbReference type="InterPro" id="IPR036390">
    <property type="entry name" value="WH_DNA-bd_sf"/>
</dbReference>
<dbReference type="GO" id="GO:0046872">
    <property type="term" value="F:metal ion binding"/>
    <property type="evidence" value="ECO:0007669"/>
    <property type="project" value="UniProtKB-KW"/>
</dbReference>
<feature type="domain" description="Helix-turn-helix type 11" evidence="3">
    <location>
        <begin position="6"/>
        <end position="59"/>
    </location>
</feature>
<dbReference type="PATRIC" id="fig|1629.5.peg.564"/>
<dbReference type="PANTHER" id="PTHR40068:SF1">
    <property type="entry name" value="TRANSCRIPTION REPRESSOR NIAR-RELATED"/>
    <property type="match status" value="1"/>
</dbReference>
<sequence>MLGVERQQAIKTELIAAETPISANTFAKKFGVSRQTIVGDIALLRAAGEEIVSTTQGYRYQPGYAYSQIVVVQHNAEQMEAELMALVDVGVTIQDVQVEHPLYGLLKGELALDSRETVEHFLKQYHTSQGALLSSLTSGLHMHTLKYDQPEQLVQAKAKLAELGILYEN</sequence>
<evidence type="ECO:0000313" key="5">
    <source>
        <dbReference type="EMBL" id="SUP52361.1"/>
    </source>
</evidence>
<keyword evidence="1" id="KW-0533">Nickel</keyword>
<dbReference type="PIRSF" id="PIRSF037847">
    <property type="entry name" value="NiaR"/>
    <property type="match status" value="1"/>
</dbReference>
<dbReference type="InterPro" id="IPR026043">
    <property type="entry name" value="NadR"/>
</dbReference>
<dbReference type="AlphaFoldDB" id="A0A0R2H9M7"/>
<dbReference type="Pfam" id="PF08279">
    <property type="entry name" value="HTH_11"/>
    <property type="match status" value="1"/>
</dbReference>
<feature type="binding site" evidence="1">
    <location>
        <position position="74"/>
    </location>
    <ligand>
        <name>Ni(2+)</name>
        <dbReference type="ChEBI" id="CHEBI:49786"/>
    </ligand>
</feature>
<feature type="binding site" evidence="1">
    <location>
        <position position="141"/>
    </location>
    <ligand>
        <name>Ni(2+)</name>
        <dbReference type="ChEBI" id="CHEBI:49786"/>
    </ligand>
</feature>
<feature type="binding site" evidence="1">
    <location>
        <position position="82"/>
    </location>
    <ligand>
        <name>Ni(2+)</name>
        <dbReference type="ChEBI" id="CHEBI:49786"/>
    </ligand>
</feature>
<dbReference type="EMBL" id="JQBM01000002">
    <property type="protein sequence ID" value="KRN46292.1"/>
    <property type="molecule type" value="Genomic_DNA"/>
</dbReference>
<dbReference type="PANTHER" id="PTHR40068">
    <property type="entry name" value="TRANSCRIPTION REPRESSOR NIAR-RELATED"/>
    <property type="match status" value="1"/>
</dbReference>
<dbReference type="Gene3D" id="3.30.1340.20">
    <property type="entry name" value="3H domain"/>
    <property type="match status" value="1"/>
</dbReference>
<dbReference type="InterPro" id="IPR013196">
    <property type="entry name" value="HTH_11"/>
</dbReference>
<proteinExistence type="predicted"/>
<dbReference type="InterPro" id="IPR036388">
    <property type="entry name" value="WH-like_DNA-bd_sf"/>
</dbReference>
<dbReference type="Gene3D" id="1.10.10.10">
    <property type="entry name" value="Winged helix-like DNA-binding domain superfamily/Winged helix DNA-binding domain"/>
    <property type="match status" value="1"/>
</dbReference>
<dbReference type="STRING" id="1629.IV50_GL000560"/>
<dbReference type="InterPro" id="IPR035922">
    <property type="entry name" value="3H_dom_sf"/>
</dbReference>
<evidence type="ECO:0000259" key="3">
    <source>
        <dbReference type="Pfam" id="PF08279"/>
    </source>
</evidence>
<accession>A0A0R2H9M7</accession>
<evidence type="ECO:0000313" key="7">
    <source>
        <dbReference type="Proteomes" id="UP000254621"/>
    </source>
</evidence>
<dbReference type="GeneID" id="86898463"/>
<dbReference type="Pfam" id="PF02829">
    <property type="entry name" value="3H"/>
    <property type="match status" value="1"/>
</dbReference>
<keyword evidence="1" id="KW-0479">Metal-binding</keyword>